<feature type="transmembrane region" description="Helical" evidence="1">
    <location>
        <begin position="18"/>
        <end position="41"/>
    </location>
</feature>
<keyword evidence="1" id="KW-0812">Transmembrane</keyword>
<gene>
    <name evidence="2" type="ORF">PAMC26510_15640</name>
</gene>
<organism evidence="2 3">
    <name type="scientific">Caballeronia sordidicola</name>
    <name type="common">Burkholderia sordidicola</name>
    <dbReference type="NCBI Taxonomy" id="196367"/>
    <lineage>
        <taxon>Bacteria</taxon>
        <taxon>Pseudomonadati</taxon>
        <taxon>Pseudomonadota</taxon>
        <taxon>Betaproteobacteria</taxon>
        <taxon>Burkholderiales</taxon>
        <taxon>Burkholderiaceae</taxon>
        <taxon>Caballeronia</taxon>
    </lineage>
</organism>
<evidence type="ECO:0000313" key="2">
    <source>
        <dbReference type="EMBL" id="OTP74996.1"/>
    </source>
</evidence>
<dbReference type="AlphaFoldDB" id="A0A242MVT3"/>
<reference evidence="2 3" key="1">
    <citation type="submission" date="2017-03" db="EMBL/GenBank/DDBJ databases">
        <title>Genome analysis of strain PAMC 26510.</title>
        <authorList>
            <person name="Oh H.-M."/>
            <person name="Yang J.-A."/>
        </authorList>
    </citation>
    <scope>NUCLEOTIDE SEQUENCE [LARGE SCALE GENOMIC DNA]</scope>
    <source>
        <strain evidence="2 3">PAMC 26510</strain>
    </source>
</reference>
<dbReference type="EMBL" id="NBTY01000078">
    <property type="protein sequence ID" value="OTP74996.1"/>
    <property type="molecule type" value="Genomic_DNA"/>
</dbReference>
<dbReference type="Proteomes" id="UP000194546">
    <property type="component" value="Unassembled WGS sequence"/>
</dbReference>
<name>A0A242MVT3_CABSO</name>
<evidence type="ECO:0000313" key="3">
    <source>
        <dbReference type="Proteomes" id="UP000194546"/>
    </source>
</evidence>
<sequence>MSTSWHLHEQQRRRIHSLIAVTAIAVIAVSGIGIAALTGILSASKAESATSNASPLIDTHSADPLSGLKLNAEPLHGLAVEQRIGISGAR</sequence>
<keyword evidence="1" id="KW-1133">Transmembrane helix</keyword>
<accession>A0A242MVT3</accession>
<proteinExistence type="predicted"/>
<evidence type="ECO:0000256" key="1">
    <source>
        <dbReference type="SAM" id="Phobius"/>
    </source>
</evidence>
<dbReference type="RefSeq" id="WP_062000583.1">
    <property type="nucleotide sequence ID" value="NZ_NBTY01000078.1"/>
</dbReference>
<keyword evidence="1" id="KW-0472">Membrane</keyword>
<protein>
    <submittedName>
        <fullName evidence="2">Uncharacterized protein</fullName>
    </submittedName>
</protein>
<comment type="caution">
    <text evidence="2">The sequence shown here is derived from an EMBL/GenBank/DDBJ whole genome shotgun (WGS) entry which is preliminary data.</text>
</comment>